<evidence type="ECO:0000313" key="1">
    <source>
        <dbReference type="EMBL" id="MCT2042636.1"/>
    </source>
</evidence>
<dbReference type="CDD" id="cd00085">
    <property type="entry name" value="HNHc"/>
    <property type="match status" value="1"/>
</dbReference>
<protein>
    <recommendedName>
        <fullName evidence="3">HNH endonuclease</fullName>
    </recommendedName>
</protein>
<evidence type="ECO:0000313" key="2">
    <source>
        <dbReference type="Proteomes" id="UP001525379"/>
    </source>
</evidence>
<organism evidence="1 2">
    <name type="scientific">Pseudoclavibacter albus</name>
    <dbReference type="NCBI Taxonomy" id="272241"/>
    <lineage>
        <taxon>Bacteria</taxon>
        <taxon>Bacillati</taxon>
        <taxon>Actinomycetota</taxon>
        <taxon>Actinomycetes</taxon>
        <taxon>Micrococcales</taxon>
        <taxon>Microbacteriaceae</taxon>
        <taxon>Pseudoclavibacter</taxon>
    </lineage>
</organism>
<gene>
    <name evidence="1" type="ORF">M3D15_04710</name>
</gene>
<proteinExistence type="predicted"/>
<evidence type="ECO:0008006" key="3">
    <source>
        <dbReference type="Google" id="ProtNLM"/>
    </source>
</evidence>
<dbReference type="InterPro" id="IPR003615">
    <property type="entry name" value="HNH_nuc"/>
</dbReference>
<keyword evidence="2" id="KW-1185">Reference proteome</keyword>
<accession>A0ABT2HWE3</accession>
<comment type="caution">
    <text evidence="1">The sequence shown here is derived from an EMBL/GenBank/DDBJ whole genome shotgun (WGS) entry which is preliminary data.</text>
</comment>
<sequence>MIPKRLVALVLERDGRECVLDRPGCWRAATIADHRANRGMGGSRQLDSVVNLIAACPSCNGLKEDATGGVLEQLIEYGHRVRHAATSQATLRAAQLTPVRYPDGRFYWLTADGRRVEVSGPPPF</sequence>
<name>A0ABT2HWE3_9MICO</name>
<dbReference type="RefSeq" id="WP_260104098.1">
    <property type="nucleotide sequence ID" value="NZ_JALXSQ010000013.1"/>
</dbReference>
<dbReference type="EMBL" id="JALXSQ010000013">
    <property type="protein sequence ID" value="MCT2042636.1"/>
    <property type="molecule type" value="Genomic_DNA"/>
</dbReference>
<reference evidence="1 2" key="1">
    <citation type="submission" date="2022-04" db="EMBL/GenBank/DDBJ databases">
        <title>Human microbiome associated bacterial genomes.</title>
        <authorList>
            <person name="Sandstrom S."/>
            <person name="Salamzade R."/>
            <person name="Kalan L.R."/>
        </authorList>
    </citation>
    <scope>NUCLEOTIDE SEQUENCE [LARGE SCALE GENOMIC DNA]</scope>
    <source>
        <strain evidence="2">p3-SID1799</strain>
    </source>
</reference>
<dbReference type="Proteomes" id="UP001525379">
    <property type="component" value="Unassembled WGS sequence"/>
</dbReference>